<dbReference type="SUPFAM" id="SSF55785">
    <property type="entry name" value="PYP-like sensor domain (PAS domain)"/>
    <property type="match status" value="1"/>
</dbReference>
<feature type="domain" description="Histidine kinase" evidence="9">
    <location>
        <begin position="164"/>
        <end position="377"/>
    </location>
</feature>
<dbReference type="Gene3D" id="3.30.450.20">
    <property type="entry name" value="PAS domain"/>
    <property type="match status" value="1"/>
</dbReference>
<dbReference type="InterPro" id="IPR000700">
    <property type="entry name" value="PAS-assoc_C"/>
</dbReference>
<name>A0A0S7WFE9_UNCT6</name>
<dbReference type="Proteomes" id="UP000051124">
    <property type="component" value="Unassembled WGS sequence"/>
</dbReference>
<dbReference type="Pfam" id="PF00989">
    <property type="entry name" value="PAS"/>
    <property type="match status" value="1"/>
</dbReference>
<evidence type="ECO:0000259" key="11">
    <source>
        <dbReference type="PROSITE" id="PS50113"/>
    </source>
</evidence>
<dbReference type="PANTHER" id="PTHR43065">
    <property type="entry name" value="SENSOR HISTIDINE KINASE"/>
    <property type="match status" value="1"/>
</dbReference>
<keyword evidence="3" id="KW-0597">Phosphoprotein</keyword>
<keyword evidence="6" id="KW-0418">Kinase</keyword>
<evidence type="ECO:0000256" key="7">
    <source>
        <dbReference type="ARBA" id="ARBA00022840"/>
    </source>
</evidence>
<gene>
    <name evidence="12" type="ORF">AMJ40_06715</name>
</gene>
<evidence type="ECO:0000259" key="10">
    <source>
        <dbReference type="PROSITE" id="PS50112"/>
    </source>
</evidence>
<dbReference type="InterPro" id="IPR013767">
    <property type="entry name" value="PAS_fold"/>
</dbReference>
<evidence type="ECO:0000256" key="1">
    <source>
        <dbReference type="ARBA" id="ARBA00000085"/>
    </source>
</evidence>
<feature type="domain" description="PAC" evidence="11">
    <location>
        <begin position="99"/>
        <end position="151"/>
    </location>
</feature>
<dbReference type="PROSITE" id="PS50113">
    <property type="entry name" value="PAC"/>
    <property type="match status" value="1"/>
</dbReference>
<dbReference type="EMBL" id="LIZT01000089">
    <property type="protein sequence ID" value="KPJ48868.1"/>
    <property type="molecule type" value="Genomic_DNA"/>
</dbReference>
<dbReference type="InterPro" id="IPR000014">
    <property type="entry name" value="PAS"/>
</dbReference>
<dbReference type="InterPro" id="IPR003594">
    <property type="entry name" value="HATPase_dom"/>
</dbReference>
<evidence type="ECO:0000313" key="13">
    <source>
        <dbReference type="Proteomes" id="UP000051124"/>
    </source>
</evidence>
<dbReference type="CDD" id="cd00082">
    <property type="entry name" value="HisKA"/>
    <property type="match status" value="1"/>
</dbReference>
<dbReference type="InterPro" id="IPR036890">
    <property type="entry name" value="HATPase_C_sf"/>
</dbReference>
<dbReference type="InterPro" id="IPR005467">
    <property type="entry name" value="His_kinase_dom"/>
</dbReference>
<dbReference type="Pfam" id="PF02518">
    <property type="entry name" value="HATPase_c"/>
    <property type="match status" value="1"/>
</dbReference>
<dbReference type="PRINTS" id="PR00344">
    <property type="entry name" value="BCTRLSENSOR"/>
</dbReference>
<comment type="catalytic activity">
    <reaction evidence="1">
        <text>ATP + protein L-histidine = ADP + protein N-phospho-L-histidine.</text>
        <dbReference type="EC" id="2.7.13.3"/>
    </reaction>
</comment>
<dbReference type="AlphaFoldDB" id="A0A0S7WFE9"/>
<reference evidence="12 13" key="1">
    <citation type="journal article" date="2015" name="Microbiome">
        <title>Genomic resolution of linkages in carbon, nitrogen, and sulfur cycling among widespread estuary sediment bacteria.</title>
        <authorList>
            <person name="Baker B.J."/>
            <person name="Lazar C.S."/>
            <person name="Teske A.P."/>
            <person name="Dick G.J."/>
        </authorList>
    </citation>
    <scope>NUCLEOTIDE SEQUENCE [LARGE SCALE GENOMIC DNA]</scope>
    <source>
        <strain evidence="12">DG_26</strain>
    </source>
</reference>
<dbReference type="GO" id="GO:0000155">
    <property type="term" value="F:phosphorelay sensor kinase activity"/>
    <property type="evidence" value="ECO:0007669"/>
    <property type="project" value="InterPro"/>
</dbReference>
<dbReference type="PROSITE" id="PS50109">
    <property type="entry name" value="HIS_KIN"/>
    <property type="match status" value="1"/>
</dbReference>
<dbReference type="CDD" id="cd00130">
    <property type="entry name" value="PAS"/>
    <property type="match status" value="1"/>
</dbReference>
<dbReference type="InterPro" id="IPR003661">
    <property type="entry name" value="HisK_dim/P_dom"/>
</dbReference>
<dbReference type="GO" id="GO:0005524">
    <property type="term" value="F:ATP binding"/>
    <property type="evidence" value="ECO:0007669"/>
    <property type="project" value="UniProtKB-KW"/>
</dbReference>
<evidence type="ECO:0000256" key="2">
    <source>
        <dbReference type="ARBA" id="ARBA00012438"/>
    </source>
</evidence>
<dbReference type="SUPFAM" id="SSF47384">
    <property type="entry name" value="Homodimeric domain of signal transducing histidine kinase"/>
    <property type="match status" value="1"/>
</dbReference>
<dbReference type="NCBIfam" id="TIGR00229">
    <property type="entry name" value="sensory_box"/>
    <property type="match status" value="1"/>
</dbReference>
<keyword evidence="7" id="KW-0067">ATP-binding</keyword>
<organism evidence="12 13">
    <name type="scientific">candidate division TA06 bacterium DG_26</name>
    <dbReference type="NCBI Taxonomy" id="1703771"/>
    <lineage>
        <taxon>Bacteria</taxon>
        <taxon>Bacteria division TA06</taxon>
    </lineage>
</organism>
<keyword evidence="5" id="KW-0547">Nucleotide-binding</keyword>
<dbReference type="SUPFAM" id="SSF55874">
    <property type="entry name" value="ATPase domain of HSP90 chaperone/DNA topoisomerase II/histidine kinase"/>
    <property type="match status" value="1"/>
</dbReference>
<dbReference type="Gene3D" id="3.30.565.10">
    <property type="entry name" value="Histidine kinase-like ATPase, C-terminal domain"/>
    <property type="match status" value="1"/>
</dbReference>
<keyword evidence="8" id="KW-0902">Two-component regulatory system</keyword>
<comment type="caution">
    <text evidence="12">The sequence shown here is derived from an EMBL/GenBank/DDBJ whole genome shotgun (WGS) entry which is preliminary data.</text>
</comment>
<evidence type="ECO:0000256" key="6">
    <source>
        <dbReference type="ARBA" id="ARBA00022777"/>
    </source>
</evidence>
<dbReference type="SMART" id="SM00387">
    <property type="entry name" value="HATPase_c"/>
    <property type="match status" value="1"/>
</dbReference>
<keyword evidence="4" id="KW-0808">Transferase</keyword>
<evidence type="ECO:0000259" key="9">
    <source>
        <dbReference type="PROSITE" id="PS50109"/>
    </source>
</evidence>
<dbReference type="PANTHER" id="PTHR43065:SF10">
    <property type="entry name" value="PEROXIDE STRESS-ACTIVATED HISTIDINE KINASE MAK3"/>
    <property type="match status" value="1"/>
</dbReference>
<proteinExistence type="predicted"/>
<evidence type="ECO:0000256" key="4">
    <source>
        <dbReference type="ARBA" id="ARBA00022679"/>
    </source>
</evidence>
<dbReference type="InterPro" id="IPR035965">
    <property type="entry name" value="PAS-like_dom_sf"/>
</dbReference>
<dbReference type="EC" id="2.7.13.3" evidence="2"/>
<feature type="domain" description="PAS" evidence="10">
    <location>
        <begin position="17"/>
        <end position="96"/>
    </location>
</feature>
<protein>
    <recommendedName>
        <fullName evidence="2">histidine kinase</fullName>
        <ecNumber evidence="2">2.7.13.3</ecNumber>
    </recommendedName>
</protein>
<evidence type="ECO:0000256" key="8">
    <source>
        <dbReference type="ARBA" id="ARBA00023012"/>
    </source>
</evidence>
<evidence type="ECO:0000313" key="12">
    <source>
        <dbReference type="EMBL" id="KPJ48868.1"/>
    </source>
</evidence>
<evidence type="ECO:0000256" key="3">
    <source>
        <dbReference type="ARBA" id="ARBA00022553"/>
    </source>
</evidence>
<accession>A0A0S7WFE9</accession>
<dbReference type="InterPro" id="IPR004358">
    <property type="entry name" value="Sig_transdc_His_kin-like_C"/>
</dbReference>
<dbReference type="SMART" id="SM00091">
    <property type="entry name" value="PAS"/>
    <property type="match status" value="1"/>
</dbReference>
<dbReference type="InterPro" id="IPR036097">
    <property type="entry name" value="HisK_dim/P_sf"/>
</dbReference>
<dbReference type="PROSITE" id="PS50112">
    <property type="entry name" value="PAS"/>
    <property type="match status" value="1"/>
</dbReference>
<dbReference type="Gene3D" id="1.10.287.130">
    <property type="match status" value="1"/>
</dbReference>
<dbReference type="GO" id="GO:0006355">
    <property type="term" value="P:regulation of DNA-templated transcription"/>
    <property type="evidence" value="ECO:0007669"/>
    <property type="project" value="InterPro"/>
</dbReference>
<sequence>MGERVLLDKLKEELRKWEEFNESLLQNIPFAVFTADAQGRIVFVNGSVSELFGISKQQLLGKSIFNLANPTQLLPFVYEHEKEKVLDSVRRLVETGKQQEIGVKTYHKSGRIADVKVRLLQLRDTGGSPTGFAFFAEDITDKKKLQHLLIQSEKLGGLGQLSASIVHQLKNSQGIINTSLYFLDDVLPGKTGEVQKHFRIIREELERSKRIVDNLLAYSRRTGVEREKVDLNRLLTATLSIFSKEMATREVHLLTKYEEDLPPVLGNFEELKEAFLNLIINGIQAMPHGGYLRISTRWDRKNGTIEVEVKDSGVGISKTHLNHIFDPFFTTKEVSDGTGLGLALARSIIVDGHKGNISVESERGKGTMFLVELPVGYGEQEEYL</sequence>
<evidence type="ECO:0000256" key="5">
    <source>
        <dbReference type="ARBA" id="ARBA00022741"/>
    </source>
</evidence>